<feature type="region of interest" description="Disordered" evidence="1">
    <location>
        <begin position="1"/>
        <end position="52"/>
    </location>
</feature>
<proteinExistence type="predicted"/>
<dbReference type="EMBL" id="SRLO01000531">
    <property type="protein sequence ID" value="TNN52962.1"/>
    <property type="molecule type" value="Genomic_DNA"/>
</dbReference>
<reference evidence="2 3" key="1">
    <citation type="submission" date="2019-03" db="EMBL/GenBank/DDBJ databases">
        <title>First draft genome of Liparis tanakae, snailfish: a comprehensive survey of snailfish specific genes.</title>
        <authorList>
            <person name="Kim W."/>
            <person name="Song I."/>
            <person name="Jeong J.-H."/>
            <person name="Kim D."/>
            <person name="Kim S."/>
            <person name="Ryu S."/>
            <person name="Song J.Y."/>
            <person name="Lee S.K."/>
        </authorList>
    </citation>
    <scope>NUCLEOTIDE SEQUENCE [LARGE SCALE GENOMIC DNA]</scope>
    <source>
        <tissue evidence="2">Muscle</tissue>
    </source>
</reference>
<evidence type="ECO:0000313" key="2">
    <source>
        <dbReference type="EMBL" id="TNN52962.1"/>
    </source>
</evidence>
<gene>
    <name evidence="2" type="ORF">EYF80_036827</name>
</gene>
<dbReference type="Proteomes" id="UP000314294">
    <property type="component" value="Unassembled WGS sequence"/>
</dbReference>
<keyword evidence="3" id="KW-1185">Reference proteome</keyword>
<evidence type="ECO:0000256" key="1">
    <source>
        <dbReference type="SAM" id="MobiDB-lite"/>
    </source>
</evidence>
<sequence>MTTLGETEEHRKEEGGPLEPGRAQGADSIFMQATARRRESVPPLAQTTTNQGGYYVYAGPNCTIPLFS</sequence>
<evidence type="ECO:0000313" key="3">
    <source>
        <dbReference type="Proteomes" id="UP000314294"/>
    </source>
</evidence>
<dbReference type="AlphaFoldDB" id="A0A4Z2GJP5"/>
<comment type="caution">
    <text evidence="2">The sequence shown here is derived from an EMBL/GenBank/DDBJ whole genome shotgun (WGS) entry which is preliminary data.</text>
</comment>
<protein>
    <submittedName>
        <fullName evidence="2">Uncharacterized protein</fullName>
    </submittedName>
</protein>
<organism evidence="2 3">
    <name type="scientific">Liparis tanakae</name>
    <name type="common">Tanaka's snailfish</name>
    <dbReference type="NCBI Taxonomy" id="230148"/>
    <lineage>
        <taxon>Eukaryota</taxon>
        <taxon>Metazoa</taxon>
        <taxon>Chordata</taxon>
        <taxon>Craniata</taxon>
        <taxon>Vertebrata</taxon>
        <taxon>Euteleostomi</taxon>
        <taxon>Actinopterygii</taxon>
        <taxon>Neopterygii</taxon>
        <taxon>Teleostei</taxon>
        <taxon>Neoteleostei</taxon>
        <taxon>Acanthomorphata</taxon>
        <taxon>Eupercaria</taxon>
        <taxon>Perciformes</taxon>
        <taxon>Cottioidei</taxon>
        <taxon>Cottales</taxon>
        <taxon>Liparidae</taxon>
        <taxon>Liparis</taxon>
    </lineage>
</organism>
<name>A0A4Z2GJP5_9TELE</name>
<accession>A0A4Z2GJP5</accession>